<feature type="compositionally biased region" description="Basic and acidic residues" evidence="1">
    <location>
        <begin position="466"/>
        <end position="475"/>
    </location>
</feature>
<comment type="caution">
    <text evidence="4">The sequence shown here is derived from an EMBL/GenBank/DDBJ whole genome shotgun (WGS) entry which is preliminary data.</text>
</comment>
<keyword evidence="2" id="KW-0472">Membrane</keyword>
<keyword evidence="2" id="KW-0812">Transmembrane</keyword>
<keyword evidence="5" id="KW-1185">Reference proteome</keyword>
<feature type="region of interest" description="Disordered" evidence="1">
    <location>
        <begin position="202"/>
        <end position="245"/>
    </location>
</feature>
<feature type="transmembrane region" description="Helical" evidence="2">
    <location>
        <begin position="113"/>
        <end position="131"/>
    </location>
</feature>
<feature type="transmembrane region" description="Helical" evidence="2">
    <location>
        <begin position="55"/>
        <end position="73"/>
    </location>
</feature>
<dbReference type="AlphaFoldDB" id="A0A7W8LRD1"/>
<feature type="transmembrane region" description="Helical" evidence="2">
    <location>
        <begin position="254"/>
        <end position="274"/>
    </location>
</feature>
<feature type="compositionally biased region" description="Basic and acidic residues" evidence="1">
    <location>
        <begin position="219"/>
        <end position="235"/>
    </location>
</feature>
<evidence type="ECO:0000256" key="2">
    <source>
        <dbReference type="SAM" id="Phobius"/>
    </source>
</evidence>
<dbReference type="EMBL" id="JACHFN010000012">
    <property type="protein sequence ID" value="MBB5235507.1"/>
    <property type="molecule type" value="Genomic_DNA"/>
</dbReference>
<feature type="transmembrane region" description="Helical" evidence="2">
    <location>
        <begin position="168"/>
        <end position="192"/>
    </location>
</feature>
<protein>
    <recommendedName>
        <fullName evidence="3">Protein-glutamine gamma-glutamyltransferase-like C-terminal domain-containing protein</fullName>
    </recommendedName>
</protein>
<feature type="transmembrane region" description="Helical" evidence="2">
    <location>
        <begin position="20"/>
        <end position="43"/>
    </location>
</feature>
<dbReference type="RefSeq" id="WP_184030752.1">
    <property type="nucleotide sequence ID" value="NZ_JACHFN010000012.1"/>
</dbReference>
<proteinExistence type="predicted"/>
<organism evidence="4 5">
    <name type="scientific">Deinococcus budaensis</name>
    <dbReference type="NCBI Taxonomy" id="1665626"/>
    <lineage>
        <taxon>Bacteria</taxon>
        <taxon>Thermotogati</taxon>
        <taxon>Deinococcota</taxon>
        <taxon>Deinococci</taxon>
        <taxon>Deinococcales</taxon>
        <taxon>Deinococcaceae</taxon>
        <taxon>Deinococcus</taxon>
    </lineage>
</organism>
<sequence length="495" mass="49816">MTPASPTPTRRPWRPDRSWLLLAAPLVAVSWLPWWAVLGLLVALTLTHHEGEARLVRVPLLLLGGGLGLALLLPDLRGAGGAVIFVWTFARVIAGTLLVYWSVSLLEGGNRRWGAAGLAALLLPGALLPGALSPLGLAAGVLALVLTLLGAVGRENSPARRLGGGGRAGLAVTGAAAAVGALLGLAALSWAAPAPAAGVASAPAAPAAQQDRPPGTDPGGREGESAGAGRGERPRPSAPAPPGDLRDVLPGSEYSLLGAALLIGALLFTTWRLRERGARGRRAVRWWEVAAVLGLGLTAVLLLLFGLAVRSGAGAAGGPGGGVAVGAGGPLVPAASPAVSALPPLWRGTLTALNLLALAFFTLLALGVLWTGLRARRAAAQAGVLAPGLLPAEPPGALHRVRLAYRAAQGSLAAAGLGRAFSETPAEHAARAALTRPDLAPALDTLVAAYAPVRYGGRVTDEDAEKAEAAAREIGRLGAGRPPAPPPSFPESETP</sequence>
<keyword evidence="2" id="KW-1133">Transmembrane helix</keyword>
<feature type="transmembrane region" description="Helical" evidence="2">
    <location>
        <begin position="137"/>
        <end position="156"/>
    </location>
</feature>
<feature type="domain" description="Protein-glutamine gamma-glutamyltransferase-like C-terminal" evidence="3">
    <location>
        <begin position="404"/>
        <end position="472"/>
    </location>
</feature>
<evidence type="ECO:0000313" key="4">
    <source>
        <dbReference type="EMBL" id="MBB5235507.1"/>
    </source>
</evidence>
<feature type="transmembrane region" description="Helical" evidence="2">
    <location>
        <begin position="79"/>
        <end position="101"/>
    </location>
</feature>
<feature type="region of interest" description="Disordered" evidence="1">
    <location>
        <begin position="461"/>
        <end position="495"/>
    </location>
</feature>
<name>A0A7W8LRD1_9DEIO</name>
<accession>A0A7W8LRD1</accession>
<dbReference type="InterPro" id="IPR025403">
    <property type="entry name" value="TgpA-like_C"/>
</dbReference>
<evidence type="ECO:0000256" key="1">
    <source>
        <dbReference type="SAM" id="MobiDB-lite"/>
    </source>
</evidence>
<feature type="transmembrane region" description="Helical" evidence="2">
    <location>
        <begin position="352"/>
        <end position="373"/>
    </location>
</feature>
<feature type="transmembrane region" description="Helical" evidence="2">
    <location>
        <begin position="286"/>
        <end position="309"/>
    </location>
</feature>
<evidence type="ECO:0000259" key="3">
    <source>
        <dbReference type="Pfam" id="PF13559"/>
    </source>
</evidence>
<reference evidence="4 5" key="1">
    <citation type="submission" date="2020-08" db="EMBL/GenBank/DDBJ databases">
        <title>Genomic Encyclopedia of Type Strains, Phase IV (KMG-IV): sequencing the most valuable type-strain genomes for metagenomic binning, comparative biology and taxonomic classification.</title>
        <authorList>
            <person name="Goeker M."/>
        </authorList>
    </citation>
    <scope>NUCLEOTIDE SEQUENCE [LARGE SCALE GENOMIC DNA]</scope>
    <source>
        <strain evidence="4 5">DSM 101791</strain>
    </source>
</reference>
<gene>
    <name evidence="4" type="ORF">HNQ09_002964</name>
</gene>
<dbReference type="Proteomes" id="UP000525389">
    <property type="component" value="Unassembled WGS sequence"/>
</dbReference>
<evidence type="ECO:0000313" key="5">
    <source>
        <dbReference type="Proteomes" id="UP000525389"/>
    </source>
</evidence>
<dbReference type="Pfam" id="PF13559">
    <property type="entry name" value="DUF4129"/>
    <property type="match status" value="1"/>
</dbReference>